<accession>A0AAV2TQ55</accession>
<evidence type="ECO:0008006" key="4">
    <source>
        <dbReference type="Google" id="ProtNLM"/>
    </source>
</evidence>
<reference evidence="2" key="1">
    <citation type="submission" date="2024-06" db="EMBL/GenBank/DDBJ databases">
        <authorList>
            <person name="Liu X."/>
            <person name="Lenzi L."/>
            <person name="Haldenby T S."/>
            <person name="Uol C."/>
        </authorList>
    </citation>
    <scope>NUCLEOTIDE SEQUENCE</scope>
</reference>
<dbReference type="Proteomes" id="UP001497525">
    <property type="component" value="Unassembled WGS sequence"/>
</dbReference>
<feature type="region of interest" description="Disordered" evidence="1">
    <location>
        <begin position="159"/>
        <end position="180"/>
    </location>
</feature>
<comment type="caution">
    <text evidence="2">The sequence shown here is derived from an EMBL/GenBank/DDBJ whole genome shotgun (WGS) entry which is preliminary data.</text>
</comment>
<dbReference type="AlphaFoldDB" id="A0AAV2TQ55"/>
<evidence type="ECO:0000313" key="2">
    <source>
        <dbReference type="EMBL" id="CAL5138646.1"/>
    </source>
</evidence>
<feature type="compositionally biased region" description="Low complexity" evidence="1">
    <location>
        <begin position="168"/>
        <end position="180"/>
    </location>
</feature>
<protein>
    <recommendedName>
        <fullName evidence="4">Transposase</fullName>
    </recommendedName>
</protein>
<dbReference type="EMBL" id="CAXLJL010000512">
    <property type="protein sequence ID" value="CAL5138646.1"/>
    <property type="molecule type" value="Genomic_DNA"/>
</dbReference>
<organism evidence="2 3">
    <name type="scientific">Calicophoron daubneyi</name>
    <name type="common">Rumen fluke</name>
    <name type="synonym">Paramphistomum daubneyi</name>
    <dbReference type="NCBI Taxonomy" id="300641"/>
    <lineage>
        <taxon>Eukaryota</taxon>
        <taxon>Metazoa</taxon>
        <taxon>Spiralia</taxon>
        <taxon>Lophotrochozoa</taxon>
        <taxon>Platyhelminthes</taxon>
        <taxon>Trematoda</taxon>
        <taxon>Digenea</taxon>
        <taxon>Plagiorchiida</taxon>
        <taxon>Pronocephalata</taxon>
        <taxon>Paramphistomoidea</taxon>
        <taxon>Paramphistomidae</taxon>
        <taxon>Calicophoron</taxon>
    </lineage>
</organism>
<name>A0AAV2TQ55_CALDB</name>
<evidence type="ECO:0000256" key="1">
    <source>
        <dbReference type="SAM" id="MobiDB-lite"/>
    </source>
</evidence>
<evidence type="ECO:0000313" key="3">
    <source>
        <dbReference type="Proteomes" id="UP001497525"/>
    </source>
</evidence>
<gene>
    <name evidence="2" type="ORF">CDAUBV1_LOCUS13466</name>
</gene>
<proteinExistence type="predicted"/>
<sequence length="180" mass="20331">MLGEIIQNTSSNWKWKSIGNDGPSFYWTTPTASLTSCSVQWSKSNTTTDFQTSLAWTELSQPTTYVFPRAQRWCRAMAPRAATYGHTTNNFVEANHRVIKSFNLSGRLPLWTAIRRTRKAGAVIIYERQVELMSASLLKRTIEQQLGLQQLLDQRMPAAVDSSHSDNTKSSSSVSVLLWK</sequence>